<dbReference type="CDD" id="cd02009">
    <property type="entry name" value="TPP_SHCHC_synthase"/>
    <property type="match status" value="1"/>
</dbReference>
<dbReference type="EMBL" id="JAGSOV010000111">
    <property type="protein sequence ID" value="MCO1661150.1"/>
    <property type="molecule type" value="Genomic_DNA"/>
</dbReference>
<dbReference type="InterPro" id="IPR011766">
    <property type="entry name" value="TPP_enzyme_TPP-bd"/>
</dbReference>
<dbReference type="GO" id="GO:0070204">
    <property type="term" value="F:2-succinyl-5-enolpyruvyl-6-hydroxy-3-cyclohexene-1-carboxylic-acid synthase activity"/>
    <property type="evidence" value="ECO:0007669"/>
    <property type="project" value="UniProtKB-EC"/>
</dbReference>
<comment type="catalytic activity">
    <reaction evidence="6">
        <text>isochorismate + 2-oxoglutarate + H(+) = 5-enolpyruvoyl-6-hydroxy-2-succinyl-cyclohex-3-ene-1-carboxylate + CO2</text>
        <dbReference type="Rhea" id="RHEA:25593"/>
        <dbReference type="ChEBI" id="CHEBI:15378"/>
        <dbReference type="ChEBI" id="CHEBI:16526"/>
        <dbReference type="ChEBI" id="CHEBI:16810"/>
        <dbReference type="ChEBI" id="CHEBI:29780"/>
        <dbReference type="ChEBI" id="CHEBI:58818"/>
        <dbReference type="EC" id="2.2.1.9"/>
    </reaction>
</comment>
<keyword evidence="5 6" id="KW-0464">Manganese</keyword>
<proteinExistence type="inferred from homology"/>
<dbReference type="Gene3D" id="3.40.50.970">
    <property type="match status" value="2"/>
</dbReference>
<dbReference type="SUPFAM" id="SSF52518">
    <property type="entry name" value="Thiamin diphosphate-binding fold (THDP-binding)"/>
    <property type="match status" value="2"/>
</dbReference>
<dbReference type="RefSeq" id="WP_252446660.1">
    <property type="nucleotide sequence ID" value="NZ_JAGSOV010000111.1"/>
</dbReference>
<feature type="domain" description="Thiamine pyrophosphate enzyme TPP-binding" evidence="7">
    <location>
        <begin position="381"/>
        <end position="492"/>
    </location>
</feature>
<accession>A0ABT1ADJ8</accession>
<evidence type="ECO:0000259" key="8">
    <source>
        <dbReference type="Pfam" id="PF02776"/>
    </source>
</evidence>
<evidence type="ECO:0000313" key="10">
    <source>
        <dbReference type="Proteomes" id="UP001165283"/>
    </source>
</evidence>
<dbReference type="HAMAP" id="MF_01659">
    <property type="entry name" value="MenD"/>
    <property type="match status" value="1"/>
</dbReference>
<name>A0ABT1ADJ8_9PSEU</name>
<dbReference type="Pfam" id="PF02775">
    <property type="entry name" value="TPP_enzyme_C"/>
    <property type="match status" value="1"/>
</dbReference>
<dbReference type="PANTHER" id="PTHR42916:SF1">
    <property type="entry name" value="PROTEIN PHYLLO, CHLOROPLASTIC"/>
    <property type="match status" value="1"/>
</dbReference>
<comment type="pathway">
    <text evidence="6">Quinol/quinone metabolism; menaquinone biosynthesis.</text>
</comment>
<protein>
    <recommendedName>
        <fullName evidence="6">2-succinyl-5-enolpyruvyl-6-hydroxy-3-cyclohexene-1-carboxylate synthase</fullName>
        <shortName evidence="6">SEPHCHC synthase</shortName>
        <ecNumber evidence="6">2.2.1.9</ecNumber>
    </recommendedName>
    <alternativeName>
        <fullName evidence="6">Menaquinone biosynthesis protein MenD</fullName>
    </alternativeName>
</protein>
<dbReference type="Proteomes" id="UP001165283">
    <property type="component" value="Unassembled WGS sequence"/>
</dbReference>
<dbReference type="InterPro" id="IPR012001">
    <property type="entry name" value="Thiamin_PyroP_enz_TPP-bd_dom"/>
</dbReference>
<evidence type="ECO:0000256" key="6">
    <source>
        <dbReference type="HAMAP-Rule" id="MF_01659"/>
    </source>
</evidence>
<keyword evidence="6" id="KW-0474">Menaquinone biosynthesis</keyword>
<dbReference type="PIRSF" id="PIRSF004983">
    <property type="entry name" value="MenD"/>
    <property type="match status" value="1"/>
</dbReference>
<dbReference type="InterPro" id="IPR029061">
    <property type="entry name" value="THDP-binding"/>
</dbReference>
<evidence type="ECO:0000259" key="7">
    <source>
        <dbReference type="Pfam" id="PF02775"/>
    </source>
</evidence>
<dbReference type="Pfam" id="PF02776">
    <property type="entry name" value="TPP_enzyme_N"/>
    <property type="match status" value="1"/>
</dbReference>
<dbReference type="PANTHER" id="PTHR42916">
    <property type="entry name" value="2-SUCCINYL-5-ENOLPYRUVYL-6-HYDROXY-3-CYCLOHEXENE-1-CARBOXYLATE SYNTHASE"/>
    <property type="match status" value="1"/>
</dbReference>
<keyword evidence="1 6" id="KW-0808">Transferase</keyword>
<keyword evidence="4 6" id="KW-0786">Thiamine pyrophosphate</keyword>
<dbReference type="Gene3D" id="3.40.50.1220">
    <property type="entry name" value="TPP-binding domain"/>
    <property type="match status" value="1"/>
</dbReference>
<reference evidence="9" key="1">
    <citation type="submission" date="2021-04" db="EMBL/GenBank/DDBJ databases">
        <title>Pseudonocardia sp. nov., isolated from sandy soil of mangrove forest.</title>
        <authorList>
            <person name="Zan Z."/>
            <person name="Huang R."/>
            <person name="Liu W."/>
        </authorList>
    </citation>
    <scope>NUCLEOTIDE SEQUENCE</scope>
    <source>
        <strain evidence="9">S2-4</strain>
    </source>
</reference>
<keyword evidence="3 6" id="KW-0460">Magnesium</keyword>
<comment type="cofactor">
    <cofactor evidence="6">
        <name>Mg(2+)</name>
        <dbReference type="ChEBI" id="CHEBI:18420"/>
    </cofactor>
    <cofactor evidence="6">
        <name>Mn(2+)</name>
        <dbReference type="ChEBI" id="CHEBI:29035"/>
    </cofactor>
</comment>
<comment type="similarity">
    <text evidence="6">Belongs to the TPP enzyme family. MenD subfamily.</text>
</comment>
<comment type="function">
    <text evidence="6">Catalyzes the thiamine diphosphate-dependent decarboxylation of 2-oxoglutarate and the subsequent addition of the resulting succinic semialdehyde-thiamine pyrophosphate anion to isochorismate to yield 2-succinyl-5-enolpyruvyl-6-hydroxy-3-cyclohexene-1-carboxylate (SEPHCHC).</text>
</comment>
<comment type="cofactor">
    <cofactor evidence="6">
        <name>thiamine diphosphate</name>
        <dbReference type="ChEBI" id="CHEBI:58937"/>
    </cofactor>
    <text evidence="6">Binds 1 thiamine pyrophosphate per subunit.</text>
</comment>
<keyword evidence="2 6" id="KW-0479">Metal-binding</keyword>
<feature type="domain" description="Thiamine pyrophosphate enzyme N-terminal TPP-binding" evidence="8">
    <location>
        <begin position="7"/>
        <end position="122"/>
    </location>
</feature>
<dbReference type="CDD" id="cd07037">
    <property type="entry name" value="TPP_PYR_MenD"/>
    <property type="match status" value="1"/>
</dbReference>
<evidence type="ECO:0000256" key="1">
    <source>
        <dbReference type="ARBA" id="ARBA00022679"/>
    </source>
</evidence>
<evidence type="ECO:0000256" key="2">
    <source>
        <dbReference type="ARBA" id="ARBA00022723"/>
    </source>
</evidence>
<comment type="pathway">
    <text evidence="6">Quinol/quinone metabolism; 1,4-dihydroxy-2-naphthoate biosynthesis; 1,4-dihydroxy-2-naphthoate from chorismate: step 2/7.</text>
</comment>
<keyword evidence="10" id="KW-1185">Reference proteome</keyword>
<gene>
    <name evidence="6 9" type="primary">menD</name>
    <name evidence="9" type="ORF">KDL28_39505</name>
</gene>
<dbReference type="EC" id="2.2.1.9" evidence="6"/>
<comment type="caution">
    <text evidence="9">The sequence shown here is derived from an EMBL/GenBank/DDBJ whole genome shotgun (WGS) entry which is preliminary data.</text>
</comment>
<organism evidence="9 10">
    <name type="scientific">Pseudonocardia humida</name>
    <dbReference type="NCBI Taxonomy" id="2800819"/>
    <lineage>
        <taxon>Bacteria</taxon>
        <taxon>Bacillati</taxon>
        <taxon>Actinomycetota</taxon>
        <taxon>Actinomycetes</taxon>
        <taxon>Pseudonocardiales</taxon>
        <taxon>Pseudonocardiaceae</taxon>
        <taxon>Pseudonocardia</taxon>
    </lineage>
</organism>
<evidence type="ECO:0000256" key="5">
    <source>
        <dbReference type="ARBA" id="ARBA00023211"/>
    </source>
</evidence>
<dbReference type="NCBIfam" id="TIGR00173">
    <property type="entry name" value="menD"/>
    <property type="match status" value="1"/>
</dbReference>
<evidence type="ECO:0000256" key="3">
    <source>
        <dbReference type="ARBA" id="ARBA00022842"/>
    </source>
</evidence>
<evidence type="ECO:0000313" key="9">
    <source>
        <dbReference type="EMBL" id="MCO1661150.1"/>
    </source>
</evidence>
<comment type="subunit">
    <text evidence="6">Homodimer.</text>
</comment>
<sequence>MLSSVTHARVIVDELVRCGVADAVLCPGSRNAPLSFALQAADAAGLLRLHVRIDERTAGFLALGLAARSGRVVPVCTTSGTAVANLHPAVLEAAHAGLPLLVLSADRPAELVGTGASQTIAQPGIFGSAARAVLTAAPGASAALLRSIVDRAVAAAGAGAPGPVQLNVPFAEPLVPGAGDGLPPGRAGGAPWTAVARPTPVVAPLPLDPSAPTLVVAGHGGPPVRTGAPVVAEPTSGAWPGSVRSGPWLLDRPDLRPAQVVVVGRPTLHRPVQRLLADPGVAVYAVQDGRDPQGWTDVAGSVRAVGALPELEPDADWLHRWKVADAAATAVLDRDLAGPTGLVLARALVPALPDGAQLVLGSSNPVRDVSLAAVPRAGLRVLSNRGVAGIDGTVSTAVGAALAHPGPTVALMGDLTLLHDTTGLVIGPDEPVPDLTIVVLNDRGGGIFHLLEQGAPEHAGAFERVFGTPHRVDIGALAAATGAAHHRAEDVAGVVSELTRPVRGVRLVELVADRSELRDRHELLRTAVRNAVDGAMLDVTG</sequence>
<dbReference type="InterPro" id="IPR004433">
    <property type="entry name" value="MenaQ_synth_MenD"/>
</dbReference>
<evidence type="ECO:0000256" key="4">
    <source>
        <dbReference type="ARBA" id="ARBA00023052"/>
    </source>
</evidence>